<dbReference type="EMBL" id="BARU01039877">
    <property type="protein sequence ID" value="GAH85929.1"/>
    <property type="molecule type" value="Genomic_DNA"/>
</dbReference>
<dbReference type="AlphaFoldDB" id="X1K6Q3"/>
<accession>X1K6Q3</accession>
<sequence length="165" mass="19614">SPGEIEEVLDRKLSKKEEGRQIAEAIKNLPKKEKVEWVSNTYTDICNILERKPLRELYLKKEPLAFLLILCDNLQDCERPCEEKEKKAMMEALDVRLGRIIPDIECKKVTIRLYFNDVTEGSDWRSEKTKLLKKIEKLLRSPDIKFIVEYWDRETNSQRMNFTIH</sequence>
<proteinExistence type="predicted"/>
<protein>
    <submittedName>
        <fullName evidence="1">Uncharacterized protein</fullName>
    </submittedName>
</protein>
<evidence type="ECO:0000313" key="1">
    <source>
        <dbReference type="EMBL" id="GAH85929.1"/>
    </source>
</evidence>
<reference evidence="1" key="1">
    <citation type="journal article" date="2014" name="Front. Microbiol.">
        <title>High frequency of phylogenetically diverse reductive dehalogenase-homologous genes in deep subseafloor sedimentary metagenomes.</title>
        <authorList>
            <person name="Kawai M."/>
            <person name="Futagami T."/>
            <person name="Toyoda A."/>
            <person name="Takaki Y."/>
            <person name="Nishi S."/>
            <person name="Hori S."/>
            <person name="Arai W."/>
            <person name="Tsubouchi T."/>
            <person name="Morono Y."/>
            <person name="Uchiyama I."/>
            <person name="Ito T."/>
            <person name="Fujiyama A."/>
            <person name="Inagaki F."/>
            <person name="Takami H."/>
        </authorList>
    </citation>
    <scope>NUCLEOTIDE SEQUENCE</scope>
    <source>
        <strain evidence="1">Expedition CK06-06</strain>
    </source>
</reference>
<gene>
    <name evidence="1" type="ORF">S03H2_61745</name>
</gene>
<feature type="non-terminal residue" evidence="1">
    <location>
        <position position="1"/>
    </location>
</feature>
<comment type="caution">
    <text evidence="1">The sequence shown here is derived from an EMBL/GenBank/DDBJ whole genome shotgun (WGS) entry which is preliminary data.</text>
</comment>
<organism evidence="1">
    <name type="scientific">marine sediment metagenome</name>
    <dbReference type="NCBI Taxonomy" id="412755"/>
    <lineage>
        <taxon>unclassified sequences</taxon>
        <taxon>metagenomes</taxon>
        <taxon>ecological metagenomes</taxon>
    </lineage>
</organism>
<name>X1K6Q3_9ZZZZ</name>